<reference evidence="1 2" key="1">
    <citation type="submission" date="2016-04" db="EMBL/GenBank/DDBJ databases">
        <title>Draft genome of Fonsecaea erecta CBS 125763.</title>
        <authorList>
            <person name="Weiss V.A."/>
            <person name="Vicente V.A."/>
            <person name="Raittz R.T."/>
            <person name="Moreno L.F."/>
            <person name="De Souza E.M."/>
            <person name="Pedrosa F.O."/>
            <person name="Steffens M.B."/>
            <person name="Faoro H."/>
            <person name="Tadra-Sfeir M.Z."/>
            <person name="Najafzadeh M.J."/>
            <person name="Felipe M.S."/>
            <person name="Teixeira M."/>
            <person name="Sun J."/>
            <person name="Xi L."/>
            <person name="Gomes R."/>
            <person name="De Azevedo C.M."/>
            <person name="Salgado C.G."/>
            <person name="Da Silva M.B."/>
            <person name="Nascimento M.F."/>
            <person name="Queiroz-Telles F."/>
            <person name="Attili D.S."/>
            <person name="Gorbushina A."/>
        </authorList>
    </citation>
    <scope>NUCLEOTIDE SEQUENCE [LARGE SCALE GENOMIC DNA]</scope>
    <source>
        <strain evidence="1 2">CBS 125763</strain>
    </source>
</reference>
<dbReference type="GeneID" id="30009476"/>
<dbReference type="OrthoDB" id="5345494at2759"/>
<proteinExistence type="predicted"/>
<dbReference type="RefSeq" id="XP_018693673.1">
    <property type="nucleotide sequence ID" value="XM_018836820.1"/>
</dbReference>
<dbReference type="EMBL" id="LVYI01000004">
    <property type="protein sequence ID" value="OAP60306.1"/>
    <property type="molecule type" value="Genomic_DNA"/>
</dbReference>
<sequence length="215" mass="23929">MSIERPAQSDGLSPTLLDVLSISIILDNTVQYLPLSTLFALARTSRAFRDLILRTASVFRYVDLSKCRGAYVPPSLLTRIDSGGHSWRAERMDENLTEDEFYAGPLRGVLARLAKMKVLQNVQTLVLDGLASVTVDLINDIVTRNEYNVRFLSCSSFSVTFVDRVDLREPLDCKGYTSSHLPHRTPVDLAAIAFILYSTIMPPCSQWGNGPAINF</sequence>
<dbReference type="STRING" id="1367422.A0A178ZLM5"/>
<gene>
    <name evidence="1" type="ORF">AYL99_05308</name>
</gene>
<accession>A0A178ZLM5</accession>
<protein>
    <submittedName>
        <fullName evidence="1">Uncharacterized protein</fullName>
    </submittedName>
</protein>
<comment type="caution">
    <text evidence="1">The sequence shown here is derived from an EMBL/GenBank/DDBJ whole genome shotgun (WGS) entry which is preliminary data.</text>
</comment>
<dbReference type="AlphaFoldDB" id="A0A178ZLM5"/>
<evidence type="ECO:0000313" key="2">
    <source>
        <dbReference type="Proteomes" id="UP000078343"/>
    </source>
</evidence>
<organism evidence="1 2">
    <name type="scientific">Fonsecaea erecta</name>
    <dbReference type="NCBI Taxonomy" id="1367422"/>
    <lineage>
        <taxon>Eukaryota</taxon>
        <taxon>Fungi</taxon>
        <taxon>Dikarya</taxon>
        <taxon>Ascomycota</taxon>
        <taxon>Pezizomycotina</taxon>
        <taxon>Eurotiomycetes</taxon>
        <taxon>Chaetothyriomycetidae</taxon>
        <taxon>Chaetothyriales</taxon>
        <taxon>Herpotrichiellaceae</taxon>
        <taxon>Fonsecaea</taxon>
    </lineage>
</organism>
<name>A0A178ZLM5_9EURO</name>
<dbReference type="Proteomes" id="UP000078343">
    <property type="component" value="Unassembled WGS sequence"/>
</dbReference>
<keyword evidence="2" id="KW-1185">Reference proteome</keyword>
<evidence type="ECO:0000313" key="1">
    <source>
        <dbReference type="EMBL" id="OAP60306.1"/>
    </source>
</evidence>